<name>A0A918UY71_9ACTN</name>
<keyword evidence="3" id="KW-1185">Reference proteome</keyword>
<feature type="region of interest" description="Disordered" evidence="1">
    <location>
        <begin position="49"/>
        <end position="117"/>
    </location>
</feature>
<feature type="compositionally biased region" description="Basic and acidic residues" evidence="1">
    <location>
        <begin position="57"/>
        <end position="69"/>
    </location>
</feature>
<evidence type="ECO:0000313" key="3">
    <source>
        <dbReference type="Proteomes" id="UP000622166"/>
    </source>
</evidence>
<feature type="region of interest" description="Disordered" evidence="1">
    <location>
        <begin position="1"/>
        <end position="32"/>
    </location>
</feature>
<organism evidence="2 3">
    <name type="scientific">Streptomyces poonensis</name>
    <dbReference type="NCBI Taxonomy" id="68255"/>
    <lineage>
        <taxon>Bacteria</taxon>
        <taxon>Bacillati</taxon>
        <taxon>Actinomycetota</taxon>
        <taxon>Actinomycetes</taxon>
        <taxon>Kitasatosporales</taxon>
        <taxon>Streptomycetaceae</taxon>
        <taxon>Streptomyces</taxon>
    </lineage>
</organism>
<feature type="compositionally biased region" description="Basic residues" evidence="1">
    <location>
        <begin position="97"/>
        <end position="117"/>
    </location>
</feature>
<comment type="caution">
    <text evidence="2">The sequence shown here is derived from an EMBL/GenBank/DDBJ whole genome shotgun (WGS) entry which is preliminary data.</text>
</comment>
<reference evidence="2" key="2">
    <citation type="submission" date="2020-09" db="EMBL/GenBank/DDBJ databases">
        <authorList>
            <person name="Sun Q."/>
            <person name="Ohkuma M."/>
        </authorList>
    </citation>
    <scope>NUCLEOTIDE SEQUENCE</scope>
    <source>
        <strain evidence="2">JCM 4815</strain>
    </source>
</reference>
<dbReference type="EMBL" id="BMVW01000030">
    <property type="protein sequence ID" value="GGZ43451.1"/>
    <property type="molecule type" value="Genomic_DNA"/>
</dbReference>
<evidence type="ECO:0000313" key="2">
    <source>
        <dbReference type="EMBL" id="GGZ43451.1"/>
    </source>
</evidence>
<dbReference type="Proteomes" id="UP000622166">
    <property type="component" value="Unassembled WGS sequence"/>
</dbReference>
<proteinExistence type="predicted"/>
<gene>
    <name evidence="2" type="ORF">GCM10010365_75020</name>
</gene>
<dbReference type="AlphaFoldDB" id="A0A918UY71"/>
<sequence length="117" mass="12477">MLDVQLVEQHSVRRAESAVPTAGSSGDGPTVVTQRPVWKVVRAAHTPMTAPTALTDIRADQDGGDRASDGRQPGTPPVLGPGTGAHPPTWAADAPVRSRRRAPRRSCRRHPPRRRGG</sequence>
<protein>
    <submittedName>
        <fullName evidence="2">Uncharacterized protein</fullName>
    </submittedName>
</protein>
<reference evidence="2" key="1">
    <citation type="journal article" date="2014" name="Int. J. Syst. Evol. Microbiol.">
        <title>Complete genome sequence of Corynebacterium casei LMG S-19264T (=DSM 44701T), isolated from a smear-ripened cheese.</title>
        <authorList>
            <consortium name="US DOE Joint Genome Institute (JGI-PGF)"/>
            <person name="Walter F."/>
            <person name="Albersmeier A."/>
            <person name="Kalinowski J."/>
            <person name="Ruckert C."/>
        </authorList>
    </citation>
    <scope>NUCLEOTIDE SEQUENCE</scope>
    <source>
        <strain evidence="2">JCM 4815</strain>
    </source>
</reference>
<accession>A0A918UY71</accession>
<evidence type="ECO:0000256" key="1">
    <source>
        <dbReference type="SAM" id="MobiDB-lite"/>
    </source>
</evidence>